<organism evidence="1">
    <name type="scientific">marine sediment metagenome</name>
    <dbReference type="NCBI Taxonomy" id="412755"/>
    <lineage>
        <taxon>unclassified sequences</taxon>
        <taxon>metagenomes</taxon>
        <taxon>ecological metagenomes</taxon>
    </lineage>
</organism>
<sequence>ENRMTPQEQEKLFKKVRRRFRRWSERKCSGYVHGVVDEARRKTANPEMVKYRNEAYCCGYLCGFIDARGFDAASRYKYIIRPIGYYRWWADAK</sequence>
<comment type="caution">
    <text evidence="1">The sequence shown here is derived from an EMBL/GenBank/DDBJ whole genome shotgun (WGS) entry which is preliminary data.</text>
</comment>
<accession>X1EWF6</accession>
<evidence type="ECO:0000313" key="1">
    <source>
        <dbReference type="EMBL" id="GAH37731.1"/>
    </source>
</evidence>
<dbReference type="AlphaFoldDB" id="X1EWF6"/>
<reference evidence="1" key="1">
    <citation type="journal article" date="2014" name="Front. Microbiol.">
        <title>High frequency of phylogenetically diverse reductive dehalogenase-homologous genes in deep subseafloor sedimentary metagenomes.</title>
        <authorList>
            <person name="Kawai M."/>
            <person name="Futagami T."/>
            <person name="Toyoda A."/>
            <person name="Takaki Y."/>
            <person name="Nishi S."/>
            <person name="Hori S."/>
            <person name="Arai W."/>
            <person name="Tsubouchi T."/>
            <person name="Morono Y."/>
            <person name="Uchiyama I."/>
            <person name="Ito T."/>
            <person name="Fujiyama A."/>
            <person name="Inagaki F."/>
            <person name="Takami H."/>
        </authorList>
    </citation>
    <scope>NUCLEOTIDE SEQUENCE</scope>
    <source>
        <strain evidence="1">Expedition CK06-06</strain>
    </source>
</reference>
<protein>
    <submittedName>
        <fullName evidence="1">Uncharacterized protein</fullName>
    </submittedName>
</protein>
<dbReference type="EMBL" id="BARU01014872">
    <property type="protein sequence ID" value="GAH37731.1"/>
    <property type="molecule type" value="Genomic_DNA"/>
</dbReference>
<feature type="non-terminal residue" evidence="1">
    <location>
        <position position="1"/>
    </location>
</feature>
<proteinExistence type="predicted"/>
<name>X1EWF6_9ZZZZ</name>
<gene>
    <name evidence="1" type="ORF">S03H2_25969</name>
</gene>